<protein>
    <recommendedName>
        <fullName evidence="11">Borealin N-terminal domain-containing protein</fullName>
    </recommendedName>
</protein>
<dbReference type="PANTHER" id="PTHR16040:SF7">
    <property type="entry name" value="AUSTRALIN, ISOFORM A-RELATED"/>
    <property type="match status" value="1"/>
</dbReference>
<feature type="compositionally biased region" description="Low complexity" evidence="10">
    <location>
        <begin position="120"/>
        <end position="143"/>
    </location>
</feature>
<dbReference type="Pfam" id="PF10444">
    <property type="entry name" value="Nbl1_Borealin_N"/>
    <property type="match status" value="1"/>
</dbReference>
<evidence type="ECO:0000256" key="4">
    <source>
        <dbReference type="ARBA" id="ARBA00022454"/>
    </source>
</evidence>
<dbReference type="PANTHER" id="PTHR16040">
    <property type="entry name" value="AUSTRALIN, ISOFORM A-RELATED"/>
    <property type="match status" value="1"/>
</dbReference>
<keyword evidence="6" id="KW-0498">Mitosis</keyword>
<dbReference type="InterPro" id="IPR018851">
    <property type="entry name" value="Borealin_N"/>
</dbReference>
<dbReference type="GO" id="GO:0005634">
    <property type="term" value="C:nucleus"/>
    <property type="evidence" value="ECO:0007669"/>
    <property type="project" value="UniProtKB-SubCell"/>
</dbReference>
<evidence type="ECO:0000256" key="5">
    <source>
        <dbReference type="ARBA" id="ARBA00022618"/>
    </source>
</evidence>
<keyword evidence="5" id="KW-0132">Cell division</keyword>
<sequence length="297" mass="31502">MSPEEDSPEEQFEHLLAYLDGEVETRCQRYLCLAEDAGKSMEMELKVQLVKLPKKVRSMPLAEFREEYGSSIEKVLLANISERLQVLQQQAMPPPSTGLRSSSRLKGPATATRTTRKRAGATSAAESGSAADPAHDPAQQQQPLARVQATPAVVQSHHAAAAAGAPPTVLRGPQLGEVFYSKNGSPLGLFEQDGQSQRGMLMTPMVAGGGLPSTVMHPAALAAGGQATATMIKRQGPGGRTVAGNALLICTKDGRQVEVEVGDGLQQVPTDLRKEVRQQLEALSKISAGALKPPKGR</sequence>
<dbReference type="Proteomes" id="UP001438707">
    <property type="component" value="Unassembled WGS sequence"/>
</dbReference>
<keyword evidence="7" id="KW-0539">Nucleus</keyword>
<evidence type="ECO:0000256" key="10">
    <source>
        <dbReference type="SAM" id="MobiDB-lite"/>
    </source>
</evidence>
<evidence type="ECO:0000256" key="9">
    <source>
        <dbReference type="ARBA" id="ARBA00023328"/>
    </source>
</evidence>
<keyword evidence="9" id="KW-0137">Centromere</keyword>
<evidence type="ECO:0000256" key="3">
    <source>
        <dbReference type="ARBA" id="ARBA00009914"/>
    </source>
</evidence>
<evidence type="ECO:0000256" key="1">
    <source>
        <dbReference type="ARBA" id="ARBA00004123"/>
    </source>
</evidence>
<keyword evidence="8" id="KW-0131">Cell cycle</keyword>
<dbReference type="GO" id="GO:0051301">
    <property type="term" value="P:cell division"/>
    <property type="evidence" value="ECO:0007669"/>
    <property type="project" value="UniProtKB-KW"/>
</dbReference>
<organism evidence="12 13">
    <name type="scientific">Apatococcus lobatus</name>
    <dbReference type="NCBI Taxonomy" id="904363"/>
    <lineage>
        <taxon>Eukaryota</taxon>
        <taxon>Viridiplantae</taxon>
        <taxon>Chlorophyta</taxon>
        <taxon>core chlorophytes</taxon>
        <taxon>Trebouxiophyceae</taxon>
        <taxon>Chlorellales</taxon>
        <taxon>Chlorellaceae</taxon>
        <taxon>Apatococcus</taxon>
    </lineage>
</organism>
<evidence type="ECO:0000256" key="6">
    <source>
        <dbReference type="ARBA" id="ARBA00022776"/>
    </source>
</evidence>
<evidence type="ECO:0000313" key="13">
    <source>
        <dbReference type="Proteomes" id="UP001438707"/>
    </source>
</evidence>
<gene>
    <name evidence="12" type="ORF">WJX74_005755</name>
</gene>
<evidence type="ECO:0000259" key="11">
    <source>
        <dbReference type="Pfam" id="PF10444"/>
    </source>
</evidence>
<comment type="subcellular location">
    <subcellularLocation>
        <location evidence="2">Chromosome</location>
        <location evidence="2">Centromere</location>
    </subcellularLocation>
    <subcellularLocation>
        <location evidence="1">Nucleus</location>
    </subcellularLocation>
</comment>
<dbReference type="InterPro" id="IPR018867">
    <property type="entry name" value="Cell_div_borealin"/>
</dbReference>
<evidence type="ECO:0000256" key="8">
    <source>
        <dbReference type="ARBA" id="ARBA00023306"/>
    </source>
</evidence>
<evidence type="ECO:0000256" key="2">
    <source>
        <dbReference type="ARBA" id="ARBA00004584"/>
    </source>
</evidence>
<comment type="similarity">
    <text evidence="3">Belongs to the borealin family.</text>
</comment>
<dbReference type="AlphaFoldDB" id="A0AAW1R3N4"/>
<evidence type="ECO:0000256" key="7">
    <source>
        <dbReference type="ARBA" id="ARBA00023242"/>
    </source>
</evidence>
<keyword evidence="4" id="KW-0158">Chromosome</keyword>
<dbReference type="Gene3D" id="6.10.250.1900">
    <property type="match status" value="1"/>
</dbReference>
<feature type="region of interest" description="Disordered" evidence="10">
    <location>
        <begin position="89"/>
        <end position="150"/>
    </location>
</feature>
<accession>A0AAW1R3N4</accession>
<name>A0AAW1R3N4_9CHLO</name>
<feature type="domain" description="Borealin N-terminal" evidence="11">
    <location>
        <begin position="13"/>
        <end position="66"/>
    </location>
</feature>
<proteinExistence type="inferred from homology"/>
<evidence type="ECO:0000313" key="12">
    <source>
        <dbReference type="EMBL" id="KAK9828253.1"/>
    </source>
</evidence>
<dbReference type="EMBL" id="JALJOS010000016">
    <property type="protein sequence ID" value="KAK9828253.1"/>
    <property type="molecule type" value="Genomic_DNA"/>
</dbReference>
<reference evidence="12 13" key="1">
    <citation type="journal article" date="2024" name="Nat. Commun.">
        <title>Phylogenomics reveals the evolutionary origins of lichenization in chlorophyte algae.</title>
        <authorList>
            <person name="Puginier C."/>
            <person name="Libourel C."/>
            <person name="Otte J."/>
            <person name="Skaloud P."/>
            <person name="Haon M."/>
            <person name="Grisel S."/>
            <person name="Petersen M."/>
            <person name="Berrin J.G."/>
            <person name="Delaux P.M."/>
            <person name="Dal Grande F."/>
            <person name="Keller J."/>
        </authorList>
    </citation>
    <scope>NUCLEOTIDE SEQUENCE [LARGE SCALE GENOMIC DNA]</scope>
    <source>
        <strain evidence="12 13">SAG 2145</strain>
    </source>
</reference>
<keyword evidence="13" id="KW-1185">Reference proteome</keyword>
<dbReference type="GO" id="GO:0000775">
    <property type="term" value="C:chromosome, centromeric region"/>
    <property type="evidence" value="ECO:0007669"/>
    <property type="project" value="UniProtKB-SubCell"/>
</dbReference>
<comment type="caution">
    <text evidence="12">The sequence shown here is derived from an EMBL/GenBank/DDBJ whole genome shotgun (WGS) entry which is preliminary data.</text>
</comment>